<dbReference type="EMBL" id="CP022954">
    <property type="protein sequence ID" value="QGV17822.1"/>
    <property type="molecule type" value="Genomic_DNA"/>
</dbReference>
<proteinExistence type="inferred from homology"/>
<evidence type="ECO:0000259" key="7">
    <source>
        <dbReference type="Pfam" id="PF00156"/>
    </source>
</evidence>
<comment type="subcellular location">
    <subcellularLocation>
        <location evidence="5">Cytoplasm</location>
    </subcellularLocation>
</comment>
<evidence type="ECO:0000256" key="6">
    <source>
        <dbReference type="NCBIfam" id="TIGR01744"/>
    </source>
</evidence>
<organism evidence="8 9">
    <name type="scientific">Lacticaseibacillus paracasei subsp. paracasei</name>
    <dbReference type="NCBI Taxonomy" id="47714"/>
    <lineage>
        <taxon>Bacteria</taxon>
        <taxon>Bacillati</taxon>
        <taxon>Bacillota</taxon>
        <taxon>Bacilli</taxon>
        <taxon>Lactobacillales</taxon>
        <taxon>Lactobacillaceae</taxon>
        <taxon>Lacticaseibacillus</taxon>
    </lineage>
</organism>
<evidence type="ECO:0000256" key="1">
    <source>
        <dbReference type="ARBA" id="ARBA00022490"/>
    </source>
</evidence>
<keyword evidence="2 5" id="KW-0328">Glycosyltransferase</keyword>
<dbReference type="InterPro" id="IPR050118">
    <property type="entry name" value="Pur/Pyrimidine_PRTase"/>
</dbReference>
<keyword evidence="4 5" id="KW-0660">Purine salvage</keyword>
<feature type="binding site" evidence="5">
    <location>
        <position position="56"/>
    </location>
    <ligand>
        <name>xanthine</name>
        <dbReference type="ChEBI" id="CHEBI:17712"/>
    </ligand>
</feature>
<dbReference type="GO" id="GO:0005737">
    <property type="term" value="C:cytoplasm"/>
    <property type="evidence" value="ECO:0007669"/>
    <property type="project" value="UniProtKB-SubCell"/>
</dbReference>
<dbReference type="AlphaFoldDB" id="A0AAP9KV24"/>
<accession>A0AAP9KV24</accession>
<dbReference type="Pfam" id="PF00156">
    <property type="entry name" value="Pribosyltran"/>
    <property type="match status" value="1"/>
</dbReference>
<evidence type="ECO:0000256" key="3">
    <source>
        <dbReference type="ARBA" id="ARBA00022679"/>
    </source>
</evidence>
<keyword evidence="3 5" id="KW-0808">Transferase</keyword>
<dbReference type="EC" id="2.4.2.22" evidence="5 6"/>
<gene>
    <name evidence="5" type="primary">xpt</name>
    <name evidence="8" type="ORF">LCAKO_1292</name>
</gene>
<dbReference type="GO" id="GO:0000310">
    <property type="term" value="F:xanthine phosphoribosyltransferase activity"/>
    <property type="evidence" value="ECO:0007669"/>
    <property type="project" value="UniProtKB-UniRule"/>
</dbReference>
<dbReference type="GO" id="GO:0046110">
    <property type="term" value="P:xanthine metabolic process"/>
    <property type="evidence" value="ECO:0007669"/>
    <property type="project" value="UniProtKB-UniRule"/>
</dbReference>
<comment type="function">
    <text evidence="5">Converts the preformed base xanthine, a product of nucleic acid breakdown, to xanthosine 5'-monophosphate (XMP), so it can be reused for RNA or DNA synthesis.</text>
</comment>
<dbReference type="HAMAP" id="MF_01184">
    <property type="entry name" value="XPRTase"/>
    <property type="match status" value="1"/>
</dbReference>
<keyword evidence="1 5" id="KW-0963">Cytoplasm</keyword>
<sequence>MKAASRVCSGISVIVLFHTDFYGKLVENLQLKGVLVVKLLEDRIKKDGQVIGTDVLKVDNFLNHQVDPDLMADLGHEFYRRFSNEPITKILTVESSGIAPAIATAMEFHKPLVFARKHKSLTLKDHLYTATVYSFTKKTSNEIAISRKFLSADDNVLIIDDFLANGQAVEGLMDIIAQAGATLSGVGIVIEKTFQKGRKLLDEKHVRVESLARINAFENGQVIFAPED</sequence>
<dbReference type="CDD" id="cd06223">
    <property type="entry name" value="PRTases_typeI"/>
    <property type="match status" value="1"/>
</dbReference>
<dbReference type="PANTHER" id="PTHR43864:SF1">
    <property type="entry name" value="XANTHINE PHOSPHORIBOSYLTRANSFERASE"/>
    <property type="match status" value="1"/>
</dbReference>
<feature type="domain" description="Phosphoribosyltransferase" evidence="7">
    <location>
        <begin position="79"/>
        <end position="198"/>
    </location>
</feature>
<dbReference type="SUPFAM" id="SSF53271">
    <property type="entry name" value="PRTase-like"/>
    <property type="match status" value="1"/>
</dbReference>
<reference evidence="8 9" key="1">
    <citation type="submission" date="2017-08" db="EMBL/GenBank/DDBJ databases">
        <title>Genome sequence, comparative genomics and functional analysis of the highly adhesive Lactobacillus paracasei Kobulty strain.</title>
        <authorList>
            <person name="Koryszewska-Baginska A."/>
            <person name="Grynberg M."/>
            <person name="Aleksandrzak-Piekarczyk T."/>
        </authorList>
    </citation>
    <scope>NUCLEOTIDE SEQUENCE [LARGE SCALE GENOMIC DNA]</scope>
    <source>
        <strain evidence="8 9">IBB3423</strain>
    </source>
</reference>
<dbReference type="GO" id="GO:0032265">
    <property type="term" value="P:XMP salvage"/>
    <property type="evidence" value="ECO:0007669"/>
    <property type="project" value="UniProtKB-UniRule"/>
</dbReference>
<evidence type="ECO:0000256" key="2">
    <source>
        <dbReference type="ARBA" id="ARBA00022676"/>
    </source>
</evidence>
<protein>
    <recommendedName>
        <fullName evidence="5 6">Xanthine phosphoribosyltransferase</fullName>
        <shortName evidence="5">XPRTase</shortName>
        <ecNumber evidence="5 6">2.4.2.22</ecNumber>
    </recommendedName>
</protein>
<dbReference type="InterPro" id="IPR010079">
    <property type="entry name" value="Xanthine_PRibTrfase"/>
</dbReference>
<dbReference type="Gene3D" id="3.40.50.2020">
    <property type="match status" value="1"/>
</dbReference>
<comment type="catalytic activity">
    <reaction evidence="5">
        <text>XMP + diphosphate = xanthine + 5-phospho-alpha-D-ribose 1-diphosphate</text>
        <dbReference type="Rhea" id="RHEA:10800"/>
        <dbReference type="ChEBI" id="CHEBI:17712"/>
        <dbReference type="ChEBI" id="CHEBI:33019"/>
        <dbReference type="ChEBI" id="CHEBI:57464"/>
        <dbReference type="ChEBI" id="CHEBI:58017"/>
        <dbReference type="EC" id="2.4.2.22"/>
    </reaction>
</comment>
<evidence type="ECO:0000256" key="5">
    <source>
        <dbReference type="HAMAP-Rule" id="MF_01184"/>
    </source>
</evidence>
<dbReference type="NCBIfam" id="NF006671">
    <property type="entry name" value="PRK09219.1"/>
    <property type="match status" value="1"/>
</dbReference>
<evidence type="ECO:0000313" key="9">
    <source>
        <dbReference type="Proteomes" id="UP000423274"/>
    </source>
</evidence>
<evidence type="ECO:0000313" key="8">
    <source>
        <dbReference type="EMBL" id="QGV17822.1"/>
    </source>
</evidence>
<evidence type="ECO:0000256" key="4">
    <source>
        <dbReference type="ARBA" id="ARBA00022726"/>
    </source>
</evidence>
<dbReference type="NCBIfam" id="TIGR01744">
    <property type="entry name" value="XPRTase"/>
    <property type="match status" value="1"/>
</dbReference>
<comment type="pathway">
    <text evidence="5">Purine metabolism; XMP biosynthesis via salvage pathway; XMP from xanthine: step 1/1.</text>
</comment>
<dbReference type="GO" id="GO:0006166">
    <property type="term" value="P:purine ribonucleoside salvage"/>
    <property type="evidence" value="ECO:0007669"/>
    <property type="project" value="UniProtKB-KW"/>
</dbReference>
<comment type="similarity">
    <text evidence="5">Belongs to the purine/pyrimidine phosphoribosyltransferase family. Xpt subfamily.</text>
</comment>
<feature type="binding site" evidence="5">
    <location>
        <position position="192"/>
    </location>
    <ligand>
        <name>xanthine</name>
        <dbReference type="ChEBI" id="CHEBI:17712"/>
    </ligand>
</feature>
<comment type="subunit">
    <text evidence="5">Homodimer.</text>
</comment>
<dbReference type="Proteomes" id="UP000423274">
    <property type="component" value="Chromosome"/>
</dbReference>
<dbReference type="PANTHER" id="PTHR43864">
    <property type="entry name" value="HYPOXANTHINE/GUANINE PHOSPHORIBOSYLTRANSFERASE"/>
    <property type="match status" value="1"/>
</dbReference>
<dbReference type="InterPro" id="IPR029057">
    <property type="entry name" value="PRTase-like"/>
</dbReference>
<name>A0AAP9KV24_LACPA</name>
<feature type="binding site" evidence="5">
    <location>
        <begin position="164"/>
        <end position="168"/>
    </location>
    <ligand>
        <name>5-phospho-alpha-D-ribose 1-diphosphate</name>
        <dbReference type="ChEBI" id="CHEBI:58017"/>
    </ligand>
</feature>
<dbReference type="InterPro" id="IPR000836">
    <property type="entry name" value="PRTase_dom"/>
</dbReference>
<feature type="binding site" evidence="5">
    <location>
        <position position="63"/>
    </location>
    <ligand>
        <name>xanthine</name>
        <dbReference type="ChEBI" id="CHEBI:17712"/>
    </ligand>
</feature>